<keyword evidence="1" id="KW-0732">Signal</keyword>
<accession>A0A1X6YS57</accession>
<gene>
    <name evidence="2" type="ORF">ROJ8625_01333</name>
</gene>
<dbReference type="AlphaFoldDB" id="A0A1X6YS57"/>
<evidence type="ECO:0000313" key="3">
    <source>
        <dbReference type="Proteomes" id="UP000193570"/>
    </source>
</evidence>
<proteinExistence type="predicted"/>
<dbReference type="OrthoDB" id="8021248at2"/>
<reference evidence="2 3" key="1">
    <citation type="submission" date="2017-03" db="EMBL/GenBank/DDBJ databases">
        <authorList>
            <person name="Afonso C.L."/>
            <person name="Miller P.J."/>
            <person name="Scott M.A."/>
            <person name="Spackman E."/>
            <person name="Goraichik I."/>
            <person name="Dimitrov K.M."/>
            <person name="Suarez D.L."/>
            <person name="Swayne D.E."/>
        </authorList>
    </citation>
    <scope>NUCLEOTIDE SEQUENCE [LARGE SCALE GENOMIC DNA]</scope>
    <source>
        <strain evidence="2 3">CECT 8625</strain>
    </source>
</reference>
<protein>
    <submittedName>
        <fullName evidence="2">Uncharacterized protein</fullName>
    </submittedName>
</protein>
<organism evidence="2 3">
    <name type="scientific">Roseivivax jejudonensis</name>
    <dbReference type="NCBI Taxonomy" id="1529041"/>
    <lineage>
        <taxon>Bacteria</taxon>
        <taxon>Pseudomonadati</taxon>
        <taxon>Pseudomonadota</taxon>
        <taxon>Alphaproteobacteria</taxon>
        <taxon>Rhodobacterales</taxon>
        <taxon>Roseobacteraceae</taxon>
        <taxon>Roseivivax</taxon>
    </lineage>
</organism>
<evidence type="ECO:0000313" key="2">
    <source>
        <dbReference type="EMBL" id="SLN29905.1"/>
    </source>
</evidence>
<dbReference type="EMBL" id="FWFK01000002">
    <property type="protein sequence ID" value="SLN29905.1"/>
    <property type="molecule type" value="Genomic_DNA"/>
</dbReference>
<sequence>MIRALVLLCSLPLPAWAGEAEPARGLDCYCTDSIGDRVELGEVICLSVGGRDFTAQCQMSLNVPMWREVSEGCVAAALPRRAAARLAALRGTD</sequence>
<keyword evidence="3" id="KW-1185">Reference proteome</keyword>
<feature type="chain" id="PRO_5013004959" evidence="1">
    <location>
        <begin position="18"/>
        <end position="93"/>
    </location>
</feature>
<name>A0A1X6YS57_9RHOB</name>
<dbReference type="RefSeq" id="WP_085791079.1">
    <property type="nucleotide sequence ID" value="NZ_FWFK01000002.1"/>
</dbReference>
<feature type="signal peptide" evidence="1">
    <location>
        <begin position="1"/>
        <end position="17"/>
    </location>
</feature>
<dbReference type="Proteomes" id="UP000193570">
    <property type="component" value="Unassembled WGS sequence"/>
</dbReference>
<evidence type="ECO:0000256" key="1">
    <source>
        <dbReference type="SAM" id="SignalP"/>
    </source>
</evidence>